<organism evidence="3">
    <name type="scientific">viral metagenome</name>
    <dbReference type="NCBI Taxonomy" id="1070528"/>
    <lineage>
        <taxon>unclassified sequences</taxon>
        <taxon>metagenomes</taxon>
        <taxon>organismal metagenomes</taxon>
    </lineage>
</organism>
<protein>
    <submittedName>
        <fullName evidence="3">Uncharacterized protein</fullName>
    </submittedName>
</protein>
<name>A0A6C0BGM6_9ZZZZ</name>
<sequence>MKLDYNYQELKRFIEDLSFIIQTGGAATNAIPTASKGAVVAASVAKALIAGFKAFVTSMVICVIIYIVYKILTRGYPRVIYNLVTLSFFHKEDPEKLIAENDFFFSNFDFLGNLVQIKCVNPYIVFDTLYGTTILKTVGIQSKVAIDIINNNYSTFKYGSFSTQYRYRDKYAIAFKEYFLLYKALKGINPKDEKTFYISPKANDVFIDFALSNVTFYKRFILHLIKIGAINPKHPKRSGNYSETELLYNMYLHEKVLSESGEKTILQIRQRFASYIYSIASSLSLMKEKIETLPYHTYLLTPNKQTITSVLNDVGVYRKQMEDGKVYERKVSQLNDYTWYVLEIMKFSKDSNSWNSIIPQLPSLSGFQKNLIITYLNLTTDARKKAETRILSNMDKRILDVLYKYPIAAKVYYSNFENQQTMYTKIMQLYLQLMTESSCSGTPLKFTPSNFGILMENLNKNSKYYKQLVNSVAAVNLYLNEYQGDISSMFEKRTYGPEQFFNELYVPWMDDIFKNRVKSYWKRITHRNYYHKEIKTNFLTFWDKVGDTLQVAMNKVWGGGGKEDGGFNQPETPPDAEPVEDDSFDKEQNIQELESKEKENQQKSKAETQQEQQQQPTPTSQQQPNQQ</sequence>
<evidence type="ECO:0000256" key="2">
    <source>
        <dbReference type="SAM" id="Phobius"/>
    </source>
</evidence>
<reference evidence="3" key="1">
    <citation type="journal article" date="2020" name="Nature">
        <title>Giant virus diversity and host interactions through global metagenomics.</title>
        <authorList>
            <person name="Schulz F."/>
            <person name="Roux S."/>
            <person name="Paez-Espino D."/>
            <person name="Jungbluth S."/>
            <person name="Walsh D.A."/>
            <person name="Denef V.J."/>
            <person name="McMahon K.D."/>
            <person name="Konstantinidis K.T."/>
            <person name="Eloe-Fadrosh E.A."/>
            <person name="Kyrpides N.C."/>
            <person name="Woyke T."/>
        </authorList>
    </citation>
    <scope>NUCLEOTIDE SEQUENCE</scope>
    <source>
        <strain evidence="3">GVMAG-M-3300010354-11</strain>
    </source>
</reference>
<keyword evidence="2" id="KW-0812">Transmembrane</keyword>
<feature type="compositionally biased region" description="Basic and acidic residues" evidence="1">
    <location>
        <begin position="585"/>
        <end position="608"/>
    </location>
</feature>
<feature type="region of interest" description="Disordered" evidence="1">
    <location>
        <begin position="556"/>
        <end position="627"/>
    </location>
</feature>
<feature type="transmembrane region" description="Helical" evidence="2">
    <location>
        <begin position="47"/>
        <end position="69"/>
    </location>
</feature>
<keyword evidence="2" id="KW-1133">Transmembrane helix</keyword>
<keyword evidence="2" id="KW-0472">Membrane</keyword>
<evidence type="ECO:0000313" key="3">
    <source>
        <dbReference type="EMBL" id="QHS90513.1"/>
    </source>
</evidence>
<dbReference type="AlphaFoldDB" id="A0A6C0BGM6"/>
<evidence type="ECO:0000256" key="1">
    <source>
        <dbReference type="SAM" id="MobiDB-lite"/>
    </source>
</evidence>
<feature type="compositionally biased region" description="Low complexity" evidence="1">
    <location>
        <begin position="609"/>
        <end position="627"/>
    </location>
</feature>
<accession>A0A6C0BGM6</accession>
<proteinExistence type="predicted"/>
<dbReference type="EMBL" id="MN739140">
    <property type="protein sequence ID" value="QHS90513.1"/>
    <property type="molecule type" value="Genomic_DNA"/>
</dbReference>